<dbReference type="InterPro" id="IPR036291">
    <property type="entry name" value="NAD(P)-bd_dom_sf"/>
</dbReference>
<evidence type="ECO:0000313" key="3">
    <source>
        <dbReference type="EMBL" id="GHC98861.1"/>
    </source>
</evidence>
<dbReference type="InterPro" id="IPR046826">
    <property type="entry name" value="PDH_N"/>
</dbReference>
<dbReference type="Pfam" id="PF02153">
    <property type="entry name" value="PDH_N"/>
    <property type="match status" value="1"/>
</dbReference>
<protein>
    <submittedName>
        <fullName evidence="3">Prephenate dehydrogenase</fullName>
    </submittedName>
</protein>
<dbReference type="SUPFAM" id="SSF48179">
    <property type="entry name" value="6-phosphogluconate dehydrogenase C-terminal domain-like"/>
    <property type="match status" value="1"/>
</dbReference>
<dbReference type="SUPFAM" id="SSF51735">
    <property type="entry name" value="NAD(P)-binding Rossmann-fold domains"/>
    <property type="match status" value="1"/>
</dbReference>
<dbReference type="PANTHER" id="PTHR21363:SF0">
    <property type="entry name" value="PREPHENATE DEHYDROGENASE [NADP(+)]"/>
    <property type="match status" value="1"/>
</dbReference>
<dbReference type="Pfam" id="PF20463">
    <property type="entry name" value="PDH_C"/>
    <property type="match status" value="1"/>
</dbReference>
<dbReference type="InterPro" id="IPR050812">
    <property type="entry name" value="Preph/Arog_dehydrog"/>
</dbReference>
<keyword evidence="4" id="KW-1185">Reference proteome</keyword>
<dbReference type="EMBL" id="BMYK01000027">
    <property type="protein sequence ID" value="GHC98861.1"/>
    <property type="molecule type" value="Genomic_DNA"/>
</dbReference>
<name>A0ABQ3GAS5_9BURK</name>
<comment type="caution">
    <text evidence="3">The sequence shown here is derived from an EMBL/GenBank/DDBJ whole genome shotgun (WGS) entry which is preliminary data.</text>
</comment>
<dbReference type="PANTHER" id="PTHR21363">
    <property type="entry name" value="PREPHENATE DEHYDROGENASE"/>
    <property type="match status" value="1"/>
</dbReference>
<keyword evidence="1" id="KW-0560">Oxidoreductase</keyword>
<dbReference type="InterPro" id="IPR008927">
    <property type="entry name" value="6-PGluconate_DH-like_C_sf"/>
</dbReference>
<gene>
    <name evidence="3" type="primary">tyrA</name>
    <name evidence="3" type="ORF">GCM10007320_54960</name>
</gene>
<dbReference type="Gene3D" id="3.40.50.720">
    <property type="entry name" value="NAD(P)-binding Rossmann-like Domain"/>
    <property type="match status" value="1"/>
</dbReference>
<dbReference type="RefSeq" id="WP_189690072.1">
    <property type="nucleotide sequence ID" value="NZ_BMYK01000027.1"/>
</dbReference>
<dbReference type="InterPro" id="IPR046825">
    <property type="entry name" value="PDH_C"/>
</dbReference>
<dbReference type="Gene3D" id="1.10.3660.10">
    <property type="entry name" value="6-phosphogluconate dehydrogenase C-terminal like domain"/>
    <property type="match status" value="1"/>
</dbReference>
<evidence type="ECO:0000313" key="4">
    <source>
        <dbReference type="Proteomes" id="UP000626210"/>
    </source>
</evidence>
<proteinExistence type="predicted"/>
<organism evidence="3 4">
    <name type="scientific">Pseudorhodoferax aquiterrae</name>
    <dbReference type="NCBI Taxonomy" id="747304"/>
    <lineage>
        <taxon>Bacteria</taxon>
        <taxon>Pseudomonadati</taxon>
        <taxon>Pseudomonadota</taxon>
        <taxon>Betaproteobacteria</taxon>
        <taxon>Burkholderiales</taxon>
        <taxon>Comamonadaceae</taxon>
    </lineage>
</organism>
<reference evidence="4" key="1">
    <citation type="journal article" date="2019" name="Int. J. Syst. Evol. Microbiol.">
        <title>The Global Catalogue of Microorganisms (GCM) 10K type strain sequencing project: providing services to taxonomists for standard genome sequencing and annotation.</title>
        <authorList>
            <consortium name="The Broad Institute Genomics Platform"/>
            <consortium name="The Broad Institute Genome Sequencing Center for Infectious Disease"/>
            <person name="Wu L."/>
            <person name="Ma J."/>
        </authorList>
    </citation>
    <scope>NUCLEOTIDE SEQUENCE [LARGE SCALE GENOMIC DNA]</scope>
    <source>
        <strain evidence="4">KCTC 23314</strain>
    </source>
</reference>
<dbReference type="InterPro" id="IPR003099">
    <property type="entry name" value="Prephen_DH"/>
</dbReference>
<sequence length="292" mass="30314">MFERLGLIGCGLMGGSFALALRQAGLVRQIVGFSASPGTTQRALELGVIDRQAGSAAEAAAGADLVLVAVPVAATEATFAAIRATLGRDTLLMDVGSTKSDVVAAAERALGAALPCFVPAHPIAGKERAGVDHADAALYRGRHVILTPMASSGAAQLAQAQACWTALGARLVEMTPAAHDTTFAAVSHLPHLLAFAFIQGIAQQPDGPAILALGGPGFRDFTRIAAADPRMWRDIFLANRQELLAQLRAHQQALAQFEQQIVAGDGAALEQLITQASGIRAAWHMDSFKPGT</sequence>
<evidence type="ECO:0000259" key="2">
    <source>
        <dbReference type="PROSITE" id="PS51176"/>
    </source>
</evidence>
<evidence type="ECO:0000256" key="1">
    <source>
        <dbReference type="ARBA" id="ARBA00023002"/>
    </source>
</evidence>
<feature type="domain" description="Prephenate/arogenate dehydrogenase" evidence="2">
    <location>
        <begin position="3"/>
        <end position="291"/>
    </location>
</feature>
<dbReference type="Proteomes" id="UP000626210">
    <property type="component" value="Unassembled WGS sequence"/>
</dbReference>
<dbReference type="PROSITE" id="PS51176">
    <property type="entry name" value="PDH_ADH"/>
    <property type="match status" value="1"/>
</dbReference>
<accession>A0ABQ3GAS5</accession>